<reference evidence="2" key="1">
    <citation type="submission" date="2023-06" db="EMBL/GenBank/DDBJ databases">
        <title>Genome-scale phylogeny and comparative genomics of the fungal order Sordariales.</title>
        <authorList>
            <consortium name="Lawrence Berkeley National Laboratory"/>
            <person name="Hensen N."/>
            <person name="Bonometti L."/>
            <person name="Westerberg I."/>
            <person name="Brannstrom I.O."/>
            <person name="Guillou S."/>
            <person name="Cros-Aarteil S."/>
            <person name="Calhoun S."/>
            <person name="Haridas S."/>
            <person name="Kuo A."/>
            <person name="Mondo S."/>
            <person name="Pangilinan J."/>
            <person name="Riley R."/>
            <person name="Labutti K."/>
            <person name="Andreopoulos B."/>
            <person name="Lipzen A."/>
            <person name="Chen C."/>
            <person name="Yanf M."/>
            <person name="Daum C."/>
            <person name="Ng V."/>
            <person name="Clum A."/>
            <person name="Steindorff A."/>
            <person name="Ohm R."/>
            <person name="Martin F."/>
            <person name="Silar P."/>
            <person name="Natvig D."/>
            <person name="Lalanne C."/>
            <person name="Gautier V."/>
            <person name="Ament-Velasquez S.L."/>
            <person name="Kruys A."/>
            <person name="Hutchinson M.I."/>
            <person name="Powell A.J."/>
            <person name="Barry K."/>
            <person name="Miller A.N."/>
            <person name="Grigoriev I.V."/>
            <person name="Debuchy R."/>
            <person name="Gladieux P."/>
            <person name="Thoren M.H."/>
            <person name="Johannesson H."/>
        </authorList>
    </citation>
    <scope>NUCLEOTIDE SEQUENCE</scope>
    <source>
        <strain evidence="2">SMH2532-1</strain>
    </source>
</reference>
<accession>A0AA39XZZ6</accession>
<dbReference type="AlphaFoldDB" id="A0AA39XZZ6"/>
<organism evidence="2 3">
    <name type="scientific">Cercophora newfieldiana</name>
    <dbReference type="NCBI Taxonomy" id="92897"/>
    <lineage>
        <taxon>Eukaryota</taxon>
        <taxon>Fungi</taxon>
        <taxon>Dikarya</taxon>
        <taxon>Ascomycota</taxon>
        <taxon>Pezizomycotina</taxon>
        <taxon>Sordariomycetes</taxon>
        <taxon>Sordariomycetidae</taxon>
        <taxon>Sordariales</taxon>
        <taxon>Lasiosphaeriaceae</taxon>
        <taxon>Cercophora</taxon>
    </lineage>
</organism>
<gene>
    <name evidence="2" type="ORF">B0T16DRAFT_421028</name>
</gene>
<keyword evidence="3" id="KW-1185">Reference proteome</keyword>
<proteinExistence type="predicted"/>
<comment type="caution">
    <text evidence="2">The sequence shown here is derived from an EMBL/GenBank/DDBJ whole genome shotgun (WGS) entry which is preliminary data.</text>
</comment>
<feature type="region of interest" description="Disordered" evidence="1">
    <location>
        <begin position="90"/>
        <end position="114"/>
    </location>
</feature>
<name>A0AA39XZZ6_9PEZI</name>
<protein>
    <submittedName>
        <fullName evidence="2">Uncharacterized protein</fullName>
    </submittedName>
</protein>
<feature type="compositionally biased region" description="Basic residues" evidence="1">
    <location>
        <begin position="98"/>
        <end position="108"/>
    </location>
</feature>
<dbReference type="Proteomes" id="UP001174936">
    <property type="component" value="Unassembled WGS sequence"/>
</dbReference>
<evidence type="ECO:0000313" key="3">
    <source>
        <dbReference type="Proteomes" id="UP001174936"/>
    </source>
</evidence>
<sequence>MSSKAGQVGKIAPFSPAGTGNRCCRLDSGKPRLQISLSGHGKSRCRVRPGVIMPGRVAPFPGCHPNHNPGWNCRRRRRPLGAKATSHIVRNLPDRRDHRANRFPRRTPRPSAHG</sequence>
<evidence type="ECO:0000256" key="1">
    <source>
        <dbReference type="SAM" id="MobiDB-lite"/>
    </source>
</evidence>
<dbReference type="EMBL" id="JAULSV010000006">
    <property type="protein sequence ID" value="KAK0642105.1"/>
    <property type="molecule type" value="Genomic_DNA"/>
</dbReference>
<evidence type="ECO:0000313" key="2">
    <source>
        <dbReference type="EMBL" id="KAK0642105.1"/>
    </source>
</evidence>
<feature type="region of interest" description="Disordered" evidence="1">
    <location>
        <begin position="1"/>
        <end position="21"/>
    </location>
</feature>